<name>A0A538TC09_UNCEI</name>
<dbReference type="InterPro" id="IPR027417">
    <property type="entry name" value="P-loop_NTPase"/>
</dbReference>
<dbReference type="GO" id="GO:0016787">
    <property type="term" value="F:hydrolase activity"/>
    <property type="evidence" value="ECO:0007669"/>
    <property type="project" value="UniProtKB-UniRule"/>
</dbReference>
<evidence type="ECO:0000256" key="2">
    <source>
        <dbReference type="ARBA" id="ARBA00022801"/>
    </source>
</evidence>
<dbReference type="InterPro" id="IPR000212">
    <property type="entry name" value="DNA_helicase_UvrD/REP"/>
</dbReference>
<dbReference type="InterPro" id="IPR014016">
    <property type="entry name" value="UvrD-like_ATP-bd"/>
</dbReference>
<dbReference type="GO" id="GO:0003677">
    <property type="term" value="F:DNA binding"/>
    <property type="evidence" value="ECO:0007669"/>
    <property type="project" value="InterPro"/>
</dbReference>
<gene>
    <name evidence="7" type="ORF">E6K78_13045</name>
</gene>
<protein>
    <recommendedName>
        <fullName evidence="6">UvrD-like helicase ATP-binding domain-containing protein</fullName>
    </recommendedName>
</protein>
<keyword evidence="1 5" id="KW-0547">Nucleotide-binding</keyword>
<feature type="non-terminal residue" evidence="7">
    <location>
        <position position="103"/>
    </location>
</feature>
<reference evidence="7 8" key="1">
    <citation type="journal article" date="2019" name="Nat. Microbiol.">
        <title>Mediterranean grassland soil C-N compound turnover is dependent on rainfall and depth, and is mediated by genomically divergent microorganisms.</title>
        <authorList>
            <person name="Diamond S."/>
            <person name="Andeer P.F."/>
            <person name="Li Z."/>
            <person name="Crits-Christoph A."/>
            <person name="Burstein D."/>
            <person name="Anantharaman K."/>
            <person name="Lane K.R."/>
            <person name="Thomas B.C."/>
            <person name="Pan C."/>
            <person name="Northen T.R."/>
            <person name="Banfield J.F."/>
        </authorList>
    </citation>
    <scope>NUCLEOTIDE SEQUENCE [LARGE SCALE GENOMIC DNA]</scope>
    <source>
        <strain evidence="7">WS_8</strain>
    </source>
</reference>
<dbReference type="AlphaFoldDB" id="A0A538TC09"/>
<dbReference type="GO" id="GO:0005524">
    <property type="term" value="F:ATP binding"/>
    <property type="evidence" value="ECO:0007669"/>
    <property type="project" value="UniProtKB-UniRule"/>
</dbReference>
<dbReference type="Pfam" id="PF00580">
    <property type="entry name" value="UvrD-helicase"/>
    <property type="match status" value="1"/>
</dbReference>
<feature type="binding site" evidence="5">
    <location>
        <begin position="28"/>
        <end position="35"/>
    </location>
    <ligand>
        <name>ATP</name>
        <dbReference type="ChEBI" id="CHEBI:30616"/>
    </ligand>
</feature>
<comment type="caution">
    <text evidence="7">The sequence shown here is derived from an EMBL/GenBank/DDBJ whole genome shotgun (WGS) entry which is preliminary data.</text>
</comment>
<dbReference type="Proteomes" id="UP000316609">
    <property type="component" value="Unassembled WGS sequence"/>
</dbReference>
<proteinExistence type="predicted"/>
<evidence type="ECO:0000256" key="5">
    <source>
        <dbReference type="PROSITE-ProRule" id="PRU00560"/>
    </source>
</evidence>
<accession>A0A538TC09</accession>
<keyword evidence="3 5" id="KW-0347">Helicase</keyword>
<dbReference type="SUPFAM" id="SSF52540">
    <property type="entry name" value="P-loop containing nucleoside triphosphate hydrolases"/>
    <property type="match status" value="1"/>
</dbReference>
<organism evidence="7 8">
    <name type="scientific">Eiseniibacteriota bacterium</name>
    <dbReference type="NCBI Taxonomy" id="2212470"/>
    <lineage>
        <taxon>Bacteria</taxon>
        <taxon>Candidatus Eiseniibacteriota</taxon>
    </lineage>
</organism>
<sequence>MKVQWDEELNDEQRRACSASLAHHCVLAGPGTGKTRVLTHRVAYLRQVHGVALERILVLTFTRAAAAELRGRLLKDFGEEYALVRVSTVHAFALRQLVRNDAA</sequence>
<evidence type="ECO:0000256" key="4">
    <source>
        <dbReference type="ARBA" id="ARBA00022840"/>
    </source>
</evidence>
<dbReference type="EMBL" id="VBOY01000187">
    <property type="protein sequence ID" value="TMQ61181.1"/>
    <property type="molecule type" value="Genomic_DNA"/>
</dbReference>
<dbReference type="PROSITE" id="PS51198">
    <property type="entry name" value="UVRD_HELICASE_ATP_BIND"/>
    <property type="match status" value="1"/>
</dbReference>
<dbReference type="Gene3D" id="3.40.50.300">
    <property type="entry name" value="P-loop containing nucleotide triphosphate hydrolases"/>
    <property type="match status" value="1"/>
</dbReference>
<feature type="domain" description="UvrD-like helicase ATP-binding" evidence="6">
    <location>
        <begin position="7"/>
        <end position="103"/>
    </location>
</feature>
<evidence type="ECO:0000313" key="8">
    <source>
        <dbReference type="Proteomes" id="UP000316609"/>
    </source>
</evidence>
<dbReference type="PANTHER" id="PTHR11070">
    <property type="entry name" value="UVRD / RECB / PCRA DNA HELICASE FAMILY MEMBER"/>
    <property type="match status" value="1"/>
</dbReference>
<evidence type="ECO:0000256" key="1">
    <source>
        <dbReference type="ARBA" id="ARBA00022741"/>
    </source>
</evidence>
<keyword evidence="4 5" id="KW-0067">ATP-binding</keyword>
<dbReference type="GO" id="GO:0003678">
    <property type="term" value="F:DNA helicase activity"/>
    <property type="evidence" value="ECO:0007669"/>
    <property type="project" value="InterPro"/>
</dbReference>
<evidence type="ECO:0000256" key="3">
    <source>
        <dbReference type="ARBA" id="ARBA00022806"/>
    </source>
</evidence>
<evidence type="ECO:0000313" key="7">
    <source>
        <dbReference type="EMBL" id="TMQ61181.1"/>
    </source>
</evidence>
<evidence type="ECO:0000259" key="6">
    <source>
        <dbReference type="PROSITE" id="PS51198"/>
    </source>
</evidence>
<keyword evidence="2 5" id="KW-0378">Hydrolase</keyword>